<evidence type="ECO:0000313" key="3">
    <source>
        <dbReference type="Proteomes" id="UP000070186"/>
    </source>
</evidence>
<dbReference type="InterPro" id="IPR019494">
    <property type="entry name" value="FIST_C"/>
</dbReference>
<gene>
    <name evidence="2" type="ORF">AT959_19125</name>
</gene>
<organism evidence="2 3">
    <name type="scientific">Dechloromonas denitrificans</name>
    <dbReference type="NCBI Taxonomy" id="281362"/>
    <lineage>
        <taxon>Bacteria</taxon>
        <taxon>Pseudomonadati</taxon>
        <taxon>Pseudomonadota</taxon>
        <taxon>Betaproteobacteria</taxon>
        <taxon>Rhodocyclales</taxon>
        <taxon>Azonexaceae</taxon>
        <taxon>Dechloromonas</taxon>
    </lineage>
</organism>
<dbReference type="Proteomes" id="UP000070186">
    <property type="component" value="Unassembled WGS sequence"/>
</dbReference>
<comment type="caution">
    <text evidence="2">The sequence shown here is derived from an EMBL/GenBank/DDBJ whole genome shotgun (WGS) entry which is preliminary data.</text>
</comment>
<evidence type="ECO:0000259" key="1">
    <source>
        <dbReference type="SMART" id="SM01204"/>
    </source>
</evidence>
<dbReference type="PANTHER" id="PTHR14939:SF5">
    <property type="entry name" value="F-BOX ONLY PROTEIN 22"/>
    <property type="match status" value="1"/>
</dbReference>
<dbReference type="STRING" id="281362.AT959_19125"/>
<dbReference type="Pfam" id="PF10442">
    <property type="entry name" value="FIST_C"/>
    <property type="match status" value="1"/>
</dbReference>
<dbReference type="EMBL" id="LODL01000040">
    <property type="protein sequence ID" value="KXB28941.1"/>
    <property type="molecule type" value="Genomic_DNA"/>
</dbReference>
<accession>A0A133XDC6</accession>
<dbReference type="GO" id="GO:0032436">
    <property type="term" value="P:positive regulation of proteasomal ubiquitin-dependent protein catabolic process"/>
    <property type="evidence" value="ECO:0007669"/>
    <property type="project" value="TreeGrafter"/>
</dbReference>
<dbReference type="AlphaFoldDB" id="A0A133XDC6"/>
<feature type="domain" description="FIST C-domain" evidence="1">
    <location>
        <begin position="185"/>
        <end position="346"/>
    </location>
</feature>
<name>A0A133XDC6_9RHOO</name>
<sequence>MKAGSGLANGPHPAPELASKAVRQALAAAGLERAAAVILFLSREFSRQPQPAILAAARAAGCLQVFGGTASGLFTERGWLLDQPGAAALVLENADPAPPAAPIVSFSGHTTLPFAWHEGVPRLGLLDTDAAVWTHGRLATDGCAEVRLPGQTRLAISPGLRLLGEALRIDATRGYDICRCAGQTALASLQRNLPAELRDNIPLHQIVALRLLDQPGIPILSANADGSLSLAEALSEGETITWAMRQPLAAEQDMRQALRAATMAVKAGSATIETTAGPATIETTAGPRVDVQKEGIFRPDCGLMFSCIGRGPLFYGDDDRDLLAFRQQFPDTPLLGAYGSGQIAPAGAQNRLFHNSVITLLIEGKHV</sequence>
<evidence type="ECO:0000313" key="2">
    <source>
        <dbReference type="EMBL" id="KXB28941.1"/>
    </source>
</evidence>
<dbReference type="SMART" id="SM01204">
    <property type="entry name" value="FIST_C"/>
    <property type="match status" value="1"/>
</dbReference>
<keyword evidence="3" id="KW-1185">Reference proteome</keyword>
<dbReference type="RefSeq" id="WP_066886948.1">
    <property type="nucleotide sequence ID" value="NZ_LODL01000040.1"/>
</dbReference>
<proteinExistence type="predicted"/>
<protein>
    <recommendedName>
        <fullName evidence="1">FIST C-domain domain-containing protein</fullName>
    </recommendedName>
</protein>
<dbReference type="GO" id="GO:0000209">
    <property type="term" value="P:protein polyubiquitination"/>
    <property type="evidence" value="ECO:0007669"/>
    <property type="project" value="TreeGrafter"/>
</dbReference>
<reference evidence="2 3" key="1">
    <citation type="submission" date="2015-12" db="EMBL/GenBank/DDBJ databases">
        <title>Nitrous oxide reduction kinetics distinguish bacteria harboring typical versus atypical NosZ.</title>
        <authorList>
            <person name="Yoon S."/>
            <person name="Nissen S."/>
            <person name="Park D."/>
            <person name="Sanford R.A."/>
            <person name="Loeffler F.E."/>
        </authorList>
    </citation>
    <scope>NUCLEOTIDE SEQUENCE [LARGE SCALE GENOMIC DNA]</scope>
    <source>
        <strain evidence="2 3">ATCC BAA-841</strain>
    </source>
</reference>
<dbReference type="PANTHER" id="PTHR14939">
    <property type="entry name" value="F-BOX ONLY PROTEIN 22"/>
    <property type="match status" value="1"/>
</dbReference>